<accession>B7MSW3</accession>
<proteinExistence type="predicted"/>
<organism evidence="1 2">
    <name type="scientific">Escherichia coli O81 (strain ED1a)</name>
    <dbReference type="NCBI Taxonomy" id="585397"/>
    <lineage>
        <taxon>Bacteria</taxon>
        <taxon>Pseudomonadati</taxon>
        <taxon>Pseudomonadota</taxon>
        <taxon>Gammaproteobacteria</taxon>
        <taxon>Enterobacterales</taxon>
        <taxon>Enterobacteriaceae</taxon>
        <taxon>Escherichia</taxon>
    </lineage>
</organism>
<protein>
    <submittedName>
        <fullName evidence="1">Uncharacterized protein</fullName>
    </submittedName>
</protein>
<sequence>MKNAATVMDFPALYTVLKLAKKENEDENKRRHSARELAIILGTCLPHIFKGNRHELTQRPCG</sequence>
<evidence type="ECO:0000313" key="2">
    <source>
        <dbReference type="Proteomes" id="UP000000748"/>
    </source>
</evidence>
<dbReference type="KEGG" id="ecq:ECED1_5083"/>
<dbReference type="AlphaFoldDB" id="B7MSW3"/>
<dbReference type="HOGENOM" id="CLU_2896913_0_0_6"/>
<gene>
    <name evidence="1" type="ordered locus">ECED1_5083</name>
</gene>
<name>B7MSW3_ECO81</name>
<evidence type="ECO:0000313" key="1">
    <source>
        <dbReference type="EMBL" id="CAR11038.1"/>
    </source>
</evidence>
<reference evidence="2" key="1">
    <citation type="journal article" date="2009" name="PLoS Genet.">
        <title>Organised genome dynamics in the Escherichia coli species results in highly diverse adaptive paths.</title>
        <authorList>
            <person name="Touchon M."/>
            <person name="Hoede C."/>
            <person name="Tenaillon O."/>
            <person name="Barbe V."/>
            <person name="Baeriswyl S."/>
            <person name="Bidet P."/>
            <person name="Bingen E."/>
            <person name="Bonacorsi S."/>
            <person name="Bouchier C."/>
            <person name="Bouvet O."/>
            <person name="Calteau A."/>
            <person name="Chiapello H."/>
            <person name="Clermont O."/>
            <person name="Cruveiller S."/>
            <person name="Danchin A."/>
            <person name="Diard M."/>
            <person name="Dossat C."/>
            <person name="Karoui M.E."/>
            <person name="Frapy E."/>
            <person name="Garry L."/>
            <person name="Ghigo J.M."/>
            <person name="Gilles A.M."/>
            <person name="Johnson J."/>
            <person name="Le Bouguenec C."/>
            <person name="Lescat M."/>
            <person name="Mangenot S."/>
            <person name="Martinez-Jehanne V."/>
            <person name="Matic I."/>
            <person name="Nassif X."/>
            <person name="Oztas S."/>
            <person name="Petit M.A."/>
            <person name="Pichon C."/>
            <person name="Rouy Z."/>
            <person name="Ruf C.S."/>
            <person name="Schneider D."/>
            <person name="Tourret J."/>
            <person name="Vacherie B."/>
            <person name="Vallenet D."/>
            <person name="Medigue C."/>
            <person name="Rocha E.P.C."/>
            <person name="Denamur E."/>
        </authorList>
    </citation>
    <scope>NUCLEOTIDE SEQUENCE [LARGE SCALE GENOMIC DNA]</scope>
    <source>
        <strain evidence="2">ED1a</strain>
    </source>
</reference>
<dbReference type="Proteomes" id="UP000000748">
    <property type="component" value="Chromosome"/>
</dbReference>
<dbReference type="EMBL" id="CU928162">
    <property type="protein sequence ID" value="CAR11038.1"/>
    <property type="molecule type" value="Genomic_DNA"/>
</dbReference>